<keyword evidence="1" id="KW-1133">Transmembrane helix</keyword>
<sequence length="378" mass="42424">MDEVLFHISQHLEALQVNLNSSIQHGRLMLQTSSDHMRTFFTEVWSGQRAANLREGVERLYLWLADQVEEVKRLAEELIQPRRFLRQIQHLLENDLSRTGLYFGGLGFLFGSLFGVMLGLSWYRPPPPMQRMRAVVCTGYYGPDSLATVEDMPVPTISSPDQILVQVKAASVDTVDSKICYGYGRVLRKQLYKYSYVSIVACLQDKNVTVLIRKQDVEMYFDCTLATKLGVGQNEVLVSEGRLVKGLSLRDQETAKPFNLKLFEWKLRTHLSNEFAKKEELKGGSNKVVDDPEVVMSVAEQGRDELESTGLVFQDDQHNSRTLQSLNMMRKNRHFCDVVLHTQALTPGSPGVIGAIEVAGNTGVKGAIEVTGNTGVIV</sequence>
<accession>A0A7R9F896</accession>
<feature type="transmembrane region" description="Helical" evidence="1">
    <location>
        <begin position="101"/>
        <end position="123"/>
    </location>
</feature>
<keyword evidence="1" id="KW-0812">Transmembrane</keyword>
<reference evidence="2" key="1">
    <citation type="submission" date="2020-11" db="EMBL/GenBank/DDBJ databases">
        <authorList>
            <person name="Tran Van P."/>
        </authorList>
    </citation>
    <scope>NUCLEOTIDE SEQUENCE</scope>
</reference>
<dbReference type="InterPro" id="IPR011032">
    <property type="entry name" value="GroES-like_sf"/>
</dbReference>
<dbReference type="EMBL" id="OD569340">
    <property type="protein sequence ID" value="CAD7447870.1"/>
    <property type="molecule type" value="Genomic_DNA"/>
</dbReference>
<gene>
    <name evidence="2" type="ORF">TBIB3V08_LOCUS10172</name>
</gene>
<dbReference type="Gene3D" id="3.90.180.10">
    <property type="entry name" value="Medium-chain alcohol dehydrogenases, catalytic domain"/>
    <property type="match status" value="1"/>
</dbReference>
<evidence type="ECO:0000256" key="1">
    <source>
        <dbReference type="SAM" id="Phobius"/>
    </source>
</evidence>
<name>A0A7R9F896_9NEOP</name>
<proteinExistence type="predicted"/>
<organism evidence="2">
    <name type="scientific">Timema bartmani</name>
    <dbReference type="NCBI Taxonomy" id="61472"/>
    <lineage>
        <taxon>Eukaryota</taxon>
        <taxon>Metazoa</taxon>
        <taxon>Ecdysozoa</taxon>
        <taxon>Arthropoda</taxon>
        <taxon>Hexapoda</taxon>
        <taxon>Insecta</taxon>
        <taxon>Pterygota</taxon>
        <taxon>Neoptera</taxon>
        <taxon>Polyneoptera</taxon>
        <taxon>Phasmatodea</taxon>
        <taxon>Timematodea</taxon>
        <taxon>Timematoidea</taxon>
        <taxon>Timematidae</taxon>
        <taxon>Timema</taxon>
    </lineage>
</organism>
<keyword evidence="1" id="KW-0472">Membrane</keyword>
<dbReference type="AlphaFoldDB" id="A0A7R9F896"/>
<protein>
    <submittedName>
        <fullName evidence="2">Uncharacterized protein</fullName>
    </submittedName>
</protein>
<evidence type="ECO:0000313" key="2">
    <source>
        <dbReference type="EMBL" id="CAD7447870.1"/>
    </source>
</evidence>
<dbReference type="SUPFAM" id="SSF50129">
    <property type="entry name" value="GroES-like"/>
    <property type="match status" value="1"/>
</dbReference>